<dbReference type="GeneID" id="64670109"/>
<gene>
    <name evidence="2" type="ORF">F5891DRAFT_961426</name>
</gene>
<dbReference type="EMBL" id="JABBWK010000079">
    <property type="protein sequence ID" value="KAG1894471.1"/>
    <property type="molecule type" value="Genomic_DNA"/>
</dbReference>
<keyword evidence="3" id="KW-1185">Reference proteome</keyword>
<proteinExistence type="predicted"/>
<feature type="compositionally biased region" description="Basic residues" evidence="1">
    <location>
        <begin position="124"/>
        <end position="136"/>
    </location>
</feature>
<feature type="compositionally biased region" description="Polar residues" evidence="1">
    <location>
        <begin position="33"/>
        <end position="51"/>
    </location>
</feature>
<accession>A0AAD4DV25</accession>
<dbReference type="Proteomes" id="UP001195769">
    <property type="component" value="Unassembled WGS sequence"/>
</dbReference>
<sequence length="227" mass="25106">MPSNYNLHSQRSAAISEPTIPGSLAESPLTDVETYNTPKPSPTERSFSSVGDSILRPVHSYSDVVQTRSDSLQLQTGKGSASDDSTIVSSEEGSDTIHSTPVNKKPECITTSDESDNDDTPWKQVKRKRGKPRRNSKLKDFPRPNQSRDETLDEAERQLTNDERQCILNRKNAETRAQSHTRSISLGEGPSKGKGVDPRNWGDAGVSESEMDFDAQYQALKEWAAAR</sequence>
<dbReference type="AlphaFoldDB" id="A0AAD4DV25"/>
<name>A0AAD4DV25_9AGAM</name>
<comment type="caution">
    <text evidence="2">The sequence shown here is derived from an EMBL/GenBank/DDBJ whole genome shotgun (WGS) entry which is preliminary data.</text>
</comment>
<feature type="compositionally biased region" description="Polar residues" evidence="1">
    <location>
        <begin position="63"/>
        <end position="102"/>
    </location>
</feature>
<feature type="compositionally biased region" description="Basic and acidic residues" evidence="1">
    <location>
        <begin position="137"/>
        <end position="165"/>
    </location>
</feature>
<feature type="compositionally biased region" description="Polar residues" evidence="1">
    <location>
        <begin position="175"/>
        <end position="184"/>
    </location>
</feature>
<reference evidence="2" key="1">
    <citation type="journal article" date="2020" name="New Phytol.">
        <title>Comparative genomics reveals dynamic genome evolution in host specialist ectomycorrhizal fungi.</title>
        <authorList>
            <person name="Lofgren L.A."/>
            <person name="Nguyen N.H."/>
            <person name="Vilgalys R."/>
            <person name="Ruytinx J."/>
            <person name="Liao H.L."/>
            <person name="Branco S."/>
            <person name="Kuo A."/>
            <person name="LaButti K."/>
            <person name="Lipzen A."/>
            <person name="Andreopoulos W."/>
            <person name="Pangilinan J."/>
            <person name="Riley R."/>
            <person name="Hundley H."/>
            <person name="Na H."/>
            <person name="Barry K."/>
            <person name="Grigoriev I.V."/>
            <person name="Stajich J.E."/>
            <person name="Kennedy P.G."/>
        </authorList>
    </citation>
    <scope>NUCLEOTIDE SEQUENCE</scope>
    <source>
        <strain evidence="2">FC203</strain>
    </source>
</reference>
<evidence type="ECO:0000313" key="3">
    <source>
        <dbReference type="Proteomes" id="UP001195769"/>
    </source>
</evidence>
<feature type="non-terminal residue" evidence="2">
    <location>
        <position position="227"/>
    </location>
</feature>
<feature type="compositionally biased region" description="Polar residues" evidence="1">
    <location>
        <begin position="1"/>
        <end position="13"/>
    </location>
</feature>
<evidence type="ECO:0000256" key="1">
    <source>
        <dbReference type="SAM" id="MobiDB-lite"/>
    </source>
</evidence>
<feature type="region of interest" description="Disordered" evidence="1">
    <location>
        <begin position="1"/>
        <end position="207"/>
    </location>
</feature>
<protein>
    <submittedName>
        <fullName evidence="2">Uncharacterized protein</fullName>
    </submittedName>
</protein>
<organism evidence="2 3">
    <name type="scientific">Suillus fuscotomentosus</name>
    <dbReference type="NCBI Taxonomy" id="1912939"/>
    <lineage>
        <taxon>Eukaryota</taxon>
        <taxon>Fungi</taxon>
        <taxon>Dikarya</taxon>
        <taxon>Basidiomycota</taxon>
        <taxon>Agaricomycotina</taxon>
        <taxon>Agaricomycetes</taxon>
        <taxon>Agaricomycetidae</taxon>
        <taxon>Boletales</taxon>
        <taxon>Suillineae</taxon>
        <taxon>Suillaceae</taxon>
        <taxon>Suillus</taxon>
    </lineage>
</organism>
<evidence type="ECO:0000313" key="2">
    <source>
        <dbReference type="EMBL" id="KAG1894471.1"/>
    </source>
</evidence>
<dbReference type="RefSeq" id="XP_041220047.1">
    <property type="nucleotide sequence ID" value="XM_041375811.1"/>
</dbReference>